<feature type="region of interest" description="Disordered" evidence="2">
    <location>
        <begin position="389"/>
        <end position="577"/>
    </location>
</feature>
<organism evidence="3 4">
    <name type="scientific">Meganyctiphanes norvegica</name>
    <name type="common">Northern krill</name>
    <name type="synonym">Thysanopoda norvegica</name>
    <dbReference type="NCBI Taxonomy" id="48144"/>
    <lineage>
        <taxon>Eukaryota</taxon>
        <taxon>Metazoa</taxon>
        <taxon>Ecdysozoa</taxon>
        <taxon>Arthropoda</taxon>
        <taxon>Crustacea</taxon>
        <taxon>Multicrustacea</taxon>
        <taxon>Malacostraca</taxon>
        <taxon>Eumalacostraca</taxon>
        <taxon>Eucarida</taxon>
        <taxon>Euphausiacea</taxon>
        <taxon>Euphausiidae</taxon>
        <taxon>Meganyctiphanes</taxon>
    </lineage>
</organism>
<feature type="region of interest" description="Disordered" evidence="2">
    <location>
        <begin position="1"/>
        <end position="237"/>
    </location>
</feature>
<name>A0AAV2RUX4_MEGNR</name>
<feature type="compositionally biased region" description="Basic and acidic residues" evidence="2">
    <location>
        <begin position="494"/>
        <end position="520"/>
    </location>
</feature>
<keyword evidence="4" id="KW-1185">Reference proteome</keyword>
<dbReference type="Proteomes" id="UP001497623">
    <property type="component" value="Unassembled WGS sequence"/>
</dbReference>
<feature type="compositionally biased region" description="Polar residues" evidence="2">
    <location>
        <begin position="412"/>
        <end position="428"/>
    </location>
</feature>
<feature type="compositionally biased region" description="Low complexity" evidence="2">
    <location>
        <begin position="219"/>
        <end position="236"/>
    </location>
</feature>
<evidence type="ECO:0000256" key="2">
    <source>
        <dbReference type="SAM" id="MobiDB-lite"/>
    </source>
</evidence>
<evidence type="ECO:0000256" key="1">
    <source>
        <dbReference type="ARBA" id="ARBA00010560"/>
    </source>
</evidence>
<comment type="caution">
    <text evidence="3">The sequence shown here is derived from an EMBL/GenBank/DDBJ whole genome shotgun (WGS) entry which is preliminary data.</text>
</comment>
<feature type="compositionally biased region" description="Basic and acidic residues" evidence="2">
    <location>
        <begin position="654"/>
        <end position="663"/>
    </location>
</feature>
<dbReference type="EMBL" id="CAXKWB010032566">
    <property type="protein sequence ID" value="CAL4141488.1"/>
    <property type="molecule type" value="Genomic_DNA"/>
</dbReference>
<feature type="compositionally biased region" description="Pro residues" evidence="2">
    <location>
        <begin position="168"/>
        <end position="211"/>
    </location>
</feature>
<evidence type="ECO:0008006" key="5">
    <source>
        <dbReference type="Google" id="ProtNLM"/>
    </source>
</evidence>
<protein>
    <recommendedName>
        <fullName evidence="5">Round spermatid basic protein 1-like protein</fullName>
    </recommendedName>
</protein>
<feature type="compositionally biased region" description="Low complexity" evidence="2">
    <location>
        <begin position="751"/>
        <end position="760"/>
    </location>
</feature>
<feature type="compositionally biased region" description="Pro residues" evidence="2">
    <location>
        <begin position="130"/>
        <end position="152"/>
    </location>
</feature>
<feature type="compositionally biased region" description="Polar residues" evidence="2">
    <location>
        <begin position="55"/>
        <end position="70"/>
    </location>
</feature>
<feature type="compositionally biased region" description="Basic and acidic residues" evidence="2">
    <location>
        <begin position="531"/>
        <end position="577"/>
    </location>
</feature>
<feature type="region of interest" description="Disordered" evidence="2">
    <location>
        <begin position="751"/>
        <end position="805"/>
    </location>
</feature>
<dbReference type="GO" id="GO:0005634">
    <property type="term" value="C:nucleus"/>
    <property type="evidence" value="ECO:0007669"/>
    <property type="project" value="InterPro"/>
</dbReference>
<feature type="compositionally biased region" description="Low complexity" evidence="2">
    <location>
        <begin position="793"/>
        <end position="802"/>
    </location>
</feature>
<evidence type="ECO:0000313" key="3">
    <source>
        <dbReference type="EMBL" id="CAL4141488.1"/>
    </source>
</evidence>
<dbReference type="InterPro" id="IPR026306">
    <property type="entry name" value="RSBN1/Dpy-2/CEP530"/>
</dbReference>
<feature type="compositionally biased region" description="Basic residues" evidence="2">
    <location>
        <begin position="433"/>
        <end position="449"/>
    </location>
</feature>
<accession>A0AAV2RUX4</accession>
<comment type="similarity">
    <text evidence="1">Belongs to the round spermatid basic protein 1 family.</text>
</comment>
<proteinExistence type="inferred from homology"/>
<feature type="region of interest" description="Disordered" evidence="2">
    <location>
        <begin position="253"/>
        <end position="371"/>
    </location>
</feature>
<feature type="compositionally biased region" description="Pro residues" evidence="2">
    <location>
        <begin position="327"/>
        <end position="365"/>
    </location>
</feature>
<dbReference type="AlphaFoldDB" id="A0AAV2RUX4"/>
<gene>
    <name evidence="3" type="ORF">MNOR_LOCUS28868</name>
</gene>
<dbReference type="PANTHER" id="PTHR13354:SF11">
    <property type="entry name" value="LYSINE-SPECIFIC DEMETHYLASE 9"/>
    <property type="match status" value="1"/>
</dbReference>
<feature type="non-terminal residue" evidence="3">
    <location>
        <position position="1168"/>
    </location>
</feature>
<evidence type="ECO:0000313" key="4">
    <source>
        <dbReference type="Proteomes" id="UP001497623"/>
    </source>
</evidence>
<feature type="compositionally biased region" description="Basic and acidic residues" evidence="2">
    <location>
        <begin position="253"/>
        <end position="267"/>
    </location>
</feature>
<feature type="compositionally biased region" description="Polar residues" evidence="2">
    <location>
        <begin position="155"/>
        <end position="164"/>
    </location>
</feature>
<feature type="compositionally biased region" description="Basic and acidic residues" evidence="2">
    <location>
        <begin position="22"/>
        <end position="31"/>
    </location>
</feature>
<feature type="compositionally biased region" description="Low complexity" evidence="2">
    <location>
        <begin position="287"/>
        <end position="298"/>
    </location>
</feature>
<feature type="compositionally biased region" description="Polar residues" evidence="2">
    <location>
        <begin position="91"/>
        <end position="127"/>
    </location>
</feature>
<dbReference type="PANTHER" id="PTHR13354">
    <property type="entry name" value="ROUND SPERMATID BASIC PROTEIN 1"/>
    <property type="match status" value="1"/>
</dbReference>
<sequence length="1168" mass="129217">DKDSERRQRWQSENGSSGSSSPERDTNEDRSYTPPPVCLPRHNRSSSDDQRSSSPATHSPTNRLGESGSSPPDPSTVLRLPPPHGHAEITSVDSPTSPLQGNFGTYSSPSRTPPISGNFDFSNSIELSLTPPPRLPHYSGSPPPSPRTPPPRLMGNSSPSSPVISRTPPLPPSSPPPPPPPLSPEPPPPPLSPGTPPPPPPKSPEVPPPMPQSLTNTCSSFGEGSKGSSSPSRLQSLYPNGFFKSVAKSESCLDIKKGDDESPERDTPSPLPDDMECPKSPSPQFGSPDSSRSPSPVSRSPPPTPASVTQRSRSPLIPPTTRRSVSPPIPIASPNNLPPPIMSPTMPPTMPLSLPPRRPSIPRSPSPGFTAKIDVHMSRVSIPEILSPPHSRHVQDIMSPPHQSPRHVMLSPPQSFRSKYGSMHSSEMSPRPRSPKHKIKSPSRSHRAKSPMDLPVPRWKPDPVPVAKQRRSSSTEIIVPLTPSRPVAIPPSVEKLRRFSEEDCREMRERSASGEGHDTAESGFDEGSDVSPEHKPEVHIKSESKEIETSDVQKTKSLDRESKISEEEKEKGSEVPKLDFKSEVLGELCKFAEEGDTTIYTGPDGKKILKTEEEDMGKVVKEEDVLVSLLSPQKGIKTSILRKPPTSSKKTLLPKKEQDETPKREVGEVMGVINLSPNTTSPVSVKEEIIQLPKRIDFSEMEKTVFKQETLKKEDKTNVSFESNIECVKLPVNGTKVNDILNSCKIPVITKSSSSNSSENNLKDEKSKNRIYDREKDKIKSSTCEHDKEKYKSSLSSNSSSSQKHRTSSKYDCVKCYKRSKIKRYSIGVQCRRDKSDKVTSTPQVRQDNNIKSSLLGRHIHGSLVPTLTEKYKYGKYMHVETYPNGDATVMHMYEDEIAHLTLEERDELAIEYLDAVFAEDENGHAHHVCGIVHNSAKYMPDLLEYFAEKHSSLIVKAGVIGHIGRNSDLETFTFEKYRDEVHRRYSNGTFRAGPLHQVSVVGTVHEEVGGYFPIFIKMLEENPFLRRAMPWGPMSAINISPEQSNDGPILWIRPGEQLIPTAELGKSPAKRKRVGINELQRLQYLPRASGAREMMFEDRTKAHADHVGAGLERRTTGAVGVLKAVHCENPYNHNRIVKDVVAFDAKDFDDVVQKLQLDLHEPPISQV</sequence>
<feature type="non-terminal residue" evidence="3">
    <location>
        <position position="1"/>
    </location>
</feature>
<feature type="compositionally biased region" description="Basic and acidic residues" evidence="2">
    <location>
        <begin position="761"/>
        <end position="792"/>
    </location>
</feature>
<feature type="compositionally biased region" description="Basic and acidic residues" evidence="2">
    <location>
        <begin position="1"/>
        <end position="10"/>
    </location>
</feature>
<reference evidence="3 4" key="1">
    <citation type="submission" date="2024-05" db="EMBL/GenBank/DDBJ databases">
        <authorList>
            <person name="Wallberg A."/>
        </authorList>
    </citation>
    <scope>NUCLEOTIDE SEQUENCE [LARGE SCALE GENOMIC DNA]</scope>
</reference>
<feature type="region of interest" description="Disordered" evidence="2">
    <location>
        <begin position="639"/>
        <end position="663"/>
    </location>
</feature>